<organism evidence="3 4">
    <name type="scientific">Mycena indigotica</name>
    <dbReference type="NCBI Taxonomy" id="2126181"/>
    <lineage>
        <taxon>Eukaryota</taxon>
        <taxon>Fungi</taxon>
        <taxon>Dikarya</taxon>
        <taxon>Basidiomycota</taxon>
        <taxon>Agaricomycotina</taxon>
        <taxon>Agaricomycetes</taxon>
        <taxon>Agaricomycetidae</taxon>
        <taxon>Agaricales</taxon>
        <taxon>Marasmiineae</taxon>
        <taxon>Mycenaceae</taxon>
        <taxon>Mycena</taxon>
    </lineage>
</organism>
<proteinExistence type="predicted"/>
<keyword evidence="4" id="KW-1185">Reference proteome</keyword>
<reference evidence="3" key="1">
    <citation type="submission" date="2020-05" db="EMBL/GenBank/DDBJ databases">
        <title>Mycena genomes resolve the evolution of fungal bioluminescence.</title>
        <authorList>
            <person name="Tsai I.J."/>
        </authorList>
    </citation>
    <scope>NUCLEOTIDE SEQUENCE</scope>
    <source>
        <strain evidence="3">171206Taipei</strain>
    </source>
</reference>
<dbReference type="InterPro" id="IPR047150">
    <property type="entry name" value="SGT"/>
</dbReference>
<dbReference type="AlphaFoldDB" id="A0A8H6VZ88"/>
<comment type="caution">
    <text evidence="3">The sequence shown here is derived from an EMBL/GenBank/DDBJ whole genome shotgun (WGS) entry which is preliminary data.</text>
</comment>
<dbReference type="PANTHER" id="PTHR45831:SF2">
    <property type="entry name" value="LD24721P"/>
    <property type="match status" value="1"/>
</dbReference>
<evidence type="ECO:0000313" key="4">
    <source>
        <dbReference type="Proteomes" id="UP000636479"/>
    </source>
</evidence>
<evidence type="ECO:0000313" key="3">
    <source>
        <dbReference type="EMBL" id="KAF7297286.1"/>
    </source>
</evidence>
<keyword evidence="2" id="KW-0802">TPR repeat</keyword>
<dbReference type="GeneID" id="59348749"/>
<dbReference type="RefSeq" id="XP_037217645.1">
    <property type="nucleotide sequence ID" value="XM_037366233.1"/>
</dbReference>
<keyword evidence="1" id="KW-0677">Repeat</keyword>
<dbReference type="Proteomes" id="UP000636479">
    <property type="component" value="Unassembled WGS sequence"/>
</dbReference>
<name>A0A8H6VZ88_9AGAR</name>
<dbReference type="OrthoDB" id="2362444at2759"/>
<evidence type="ECO:0000256" key="1">
    <source>
        <dbReference type="ARBA" id="ARBA00022737"/>
    </source>
</evidence>
<accession>A0A8H6VZ88</accession>
<gene>
    <name evidence="3" type="ORF">MIND_00961800</name>
</gene>
<dbReference type="GO" id="GO:0060090">
    <property type="term" value="F:molecular adaptor activity"/>
    <property type="evidence" value="ECO:0007669"/>
    <property type="project" value="TreeGrafter"/>
</dbReference>
<dbReference type="SMART" id="SM00028">
    <property type="entry name" value="TPR"/>
    <property type="match status" value="2"/>
</dbReference>
<dbReference type="EMBL" id="JACAZF010000008">
    <property type="protein sequence ID" value="KAF7297286.1"/>
    <property type="molecule type" value="Genomic_DNA"/>
</dbReference>
<dbReference type="GO" id="GO:0016020">
    <property type="term" value="C:membrane"/>
    <property type="evidence" value="ECO:0007669"/>
    <property type="project" value="TreeGrafter"/>
</dbReference>
<sequence length="323" mass="36923">MAEELKVAGNKLFVANKYQEAIEKYSAAITLSWFHFCKLLLNELLALHSRMEEGLVDAKKSTQLDHHYSKGWFRRGVCEDALGNIPESIESYETALKTATTTTQKSQIEAAISKVQEKILDPRYLSVDLLYAIARAHDMALPAGSPTRDILRQTVTEHPLFGEEPKLRLLFIPQSETEDVRQIELVRDQDIEQKIAQLLGCELVDAVMLHSQGQIAKAKNQDVGIGRLHESYELWMDDMAVYNRPLNERASRLLHRPQTHGPVLLQKTTMMRRDKSPLANSGEIISFERVTEDELNSDDYKKRREEWLHYQGTADTSMFTVVL</sequence>
<dbReference type="SUPFAM" id="SSF48452">
    <property type="entry name" value="TPR-like"/>
    <property type="match status" value="1"/>
</dbReference>
<dbReference type="Gene3D" id="1.25.40.10">
    <property type="entry name" value="Tetratricopeptide repeat domain"/>
    <property type="match status" value="1"/>
</dbReference>
<dbReference type="InterPro" id="IPR011990">
    <property type="entry name" value="TPR-like_helical_dom_sf"/>
</dbReference>
<dbReference type="GO" id="GO:0006620">
    <property type="term" value="P:post-translational protein targeting to endoplasmic reticulum membrane"/>
    <property type="evidence" value="ECO:0007669"/>
    <property type="project" value="TreeGrafter"/>
</dbReference>
<protein>
    <submittedName>
        <fullName evidence="3">TPR-REGION domain-containing protein</fullName>
    </submittedName>
</protein>
<evidence type="ECO:0000256" key="2">
    <source>
        <dbReference type="ARBA" id="ARBA00022803"/>
    </source>
</evidence>
<dbReference type="PANTHER" id="PTHR45831">
    <property type="entry name" value="LD24721P"/>
    <property type="match status" value="1"/>
</dbReference>
<dbReference type="GO" id="GO:0072380">
    <property type="term" value="C:TRC complex"/>
    <property type="evidence" value="ECO:0007669"/>
    <property type="project" value="TreeGrafter"/>
</dbReference>
<dbReference type="InterPro" id="IPR019734">
    <property type="entry name" value="TPR_rpt"/>
</dbReference>